<dbReference type="KEGG" id="ngr:NAEGRDRAFT_78115"/>
<evidence type="ECO:0000256" key="1">
    <source>
        <dbReference type="SAM" id="MobiDB-lite"/>
    </source>
</evidence>
<dbReference type="VEuPathDB" id="AmoebaDB:NAEGRDRAFT_78115"/>
<dbReference type="PROSITE" id="PS50090">
    <property type="entry name" value="MYB_LIKE"/>
    <property type="match status" value="2"/>
</dbReference>
<dbReference type="eggNOG" id="KOG0048">
    <property type="taxonomic scope" value="Eukaryota"/>
</dbReference>
<dbReference type="EMBL" id="GG738847">
    <property type="protein sequence ID" value="EFC49622.1"/>
    <property type="molecule type" value="Genomic_DNA"/>
</dbReference>
<evidence type="ECO:0000259" key="2">
    <source>
        <dbReference type="PROSITE" id="PS50090"/>
    </source>
</evidence>
<feature type="domain" description="Myb-like" evidence="2">
    <location>
        <begin position="832"/>
        <end position="879"/>
    </location>
</feature>
<feature type="compositionally biased region" description="Polar residues" evidence="1">
    <location>
        <begin position="684"/>
        <end position="695"/>
    </location>
</feature>
<feature type="compositionally biased region" description="Low complexity" evidence="1">
    <location>
        <begin position="483"/>
        <end position="507"/>
    </location>
</feature>
<feature type="compositionally biased region" description="Polar residues" evidence="1">
    <location>
        <begin position="1119"/>
        <end position="1135"/>
    </location>
</feature>
<feature type="region of interest" description="Disordered" evidence="1">
    <location>
        <begin position="1353"/>
        <end position="1475"/>
    </location>
</feature>
<dbReference type="STRING" id="5762.D2V135"/>
<organism evidence="6">
    <name type="scientific">Naegleria gruberi</name>
    <name type="common">Amoeba</name>
    <dbReference type="NCBI Taxonomy" id="5762"/>
    <lineage>
        <taxon>Eukaryota</taxon>
        <taxon>Discoba</taxon>
        <taxon>Heterolobosea</taxon>
        <taxon>Tetramitia</taxon>
        <taxon>Eutetramitia</taxon>
        <taxon>Vahlkampfiidae</taxon>
        <taxon>Naegleria</taxon>
    </lineage>
</organism>
<dbReference type="GO" id="GO:0000978">
    <property type="term" value="F:RNA polymerase II cis-regulatory region sequence-specific DNA binding"/>
    <property type="evidence" value="ECO:0007669"/>
    <property type="project" value="TreeGrafter"/>
</dbReference>
<feature type="compositionally biased region" description="Polar residues" evidence="1">
    <location>
        <begin position="1402"/>
        <end position="1411"/>
    </location>
</feature>
<dbReference type="PANTHER" id="PTHR45614">
    <property type="entry name" value="MYB PROTEIN-RELATED"/>
    <property type="match status" value="1"/>
</dbReference>
<evidence type="ECO:0000313" key="5">
    <source>
        <dbReference type="EMBL" id="EFC49622.1"/>
    </source>
</evidence>
<feature type="region of interest" description="Disordered" evidence="1">
    <location>
        <begin position="607"/>
        <end position="632"/>
    </location>
</feature>
<dbReference type="RefSeq" id="XP_002682366.1">
    <property type="nucleotide sequence ID" value="XM_002682320.1"/>
</dbReference>
<feature type="compositionally biased region" description="Polar residues" evidence="1">
    <location>
        <begin position="710"/>
        <end position="720"/>
    </location>
</feature>
<proteinExistence type="predicted"/>
<feature type="region of interest" description="Disordered" evidence="1">
    <location>
        <begin position="236"/>
        <end position="256"/>
    </location>
</feature>
<evidence type="ECO:0000313" key="6">
    <source>
        <dbReference type="Proteomes" id="UP000006671"/>
    </source>
</evidence>
<dbReference type="Proteomes" id="UP000006671">
    <property type="component" value="Unassembled WGS sequence"/>
</dbReference>
<feature type="compositionally biased region" description="Polar residues" evidence="1">
    <location>
        <begin position="1425"/>
        <end position="1449"/>
    </location>
</feature>
<feature type="region of interest" description="Disordered" evidence="1">
    <location>
        <begin position="884"/>
        <end position="908"/>
    </location>
</feature>
<evidence type="ECO:0000259" key="4">
    <source>
        <dbReference type="PROSITE" id="PS51294"/>
    </source>
</evidence>
<feature type="domain" description="Myb-like" evidence="2">
    <location>
        <begin position="785"/>
        <end position="831"/>
    </location>
</feature>
<dbReference type="GO" id="GO:0000981">
    <property type="term" value="F:DNA-binding transcription factor activity, RNA polymerase II-specific"/>
    <property type="evidence" value="ECO:0007669"/>
    <property type="project" value="TreeGrafter"/>
</dbReference>
<dbReference type="GeneID" id="8855506"/>
<evidence type="ECO:0000259" key="3">
    <source>
        <dbReference type="PROSITE" id="PS51293"/>
    </source>
</evidence>
<feature type="compositionally biased region" description="Acidic residues" evidence="1">
    <location>
        <begin position="1137"/>
        <end position="1158"/>
    </location>
</feature>
<feature type="compositionally biased region" description="Low complexity" evidence="1">
    <location>
        <begin position="736"/>
        <end position="759"/>
    </location>
</feature>
<dbReference type="SMART" id="SM00717">
    <property type="entry name" value="SANT"/>
    <property type="match status" value="3"/>
</dbReference>
<dbReference type="PROSITE" id="PS51293">
    <property type="entry name" value="SANT"/>
    <property type="match status" value="1"/>
</dbReference>
<keyword evidence="6" id="KW-1185">Reference proteome</keyword>
<accession>D2V135</accession>
<dbReference type="CDD" id="cd00167">
    <property type="entry name" value="SANT"/>
    <property type="match status" value="2"/>
</dbReference>
<dbReference type="InterPro" id="IPR050560">
    <property type="entry name" value="MYB_TF"/>
</dbReference>
<feature type="domain" description="HTH myb-type" evidence="4">
    <location>
        <begin position="832"/>
        <end position="887"/>
    </location>
</feature>
<dbReference type="InterPro" id="IPR001005">
    <property type="entry name" value="SANT/Myb"/>
</dbReference>
<dbReference type="Pfam" id="PF00249">
    <property type="entry name" value="Myb_DNA-binding"/>
    <property type="match status" value="2"/>
</dbReference>
<sequence length="1543" mass="168043">MCLQQFKKTMKEVEQSRNIDPETYKRRVLNNIDVIRSILSEVQEDEFSSIFVGASFEKSEFIYKITKWEDDLRKNIENGEDRDKAAGKLLDYVRILANSLVVPRIVSIVSDSLNNDIRSIGSFMSEAISEIPQQDEPPTPPREQEELRQTLNILTPFSEAKKLSSRISAVSNGSSTPDIPPPGLNSTQTIICDSDEESQPSQLFLEKPNIFRLTNPSKNGRHSATSSSNAAVVPSFTDSSTHSNNGSITPISDENNNNIFSDETVIEQQPPPPKKKRKIGNIKLSKGELVEAVKSIAKKEKKIGMSFTFKTKKAWDFIEKRVYGDDVSILGDSMLEEDTREPAFSPERWKRRDGKAARYWTKDELKALWEGFQNYGNDFEAIYYTYKDRFHMTRHPGSLGKKFNRTLKPLIVDDEIDFDQIPDELNSFDNMLPTAAASHNNSGASNNSSSNNNNNTNGSNSPMISSSLPVRHVHNGLPARHLTMGTGATTTNTSTTTNNNTTTSSATGSGGSGSSVIGGGSGSGTMNQSTTAVPQYQQYFTMLQSMASNSSSSAGLPNLPSTSSIMAMHGIPSSNSSIMRKTSFSAILAGNAPKSVNLQTLSSQIATPQSTIQPKKHNSPPSSTSTANNNQMSPALGVISTQSAQNSSELVASGTVPSNLLESALNNVSNNGSVGMVGMDHQDVSNGSNGGVSNALKQIPENMRPVPVSNLESQQASPAVSTPKPRKPRKKKGEETPSSLSTTPNSSSGTTDSTTVSSPQTADEDSSLTPNTEKLSKGRSKTCKRWTEEQNRLLKEAVIKYGPRNWKKIAGEICGGIFTADQCNQHWHRVLHPRIIKGEWTPEEDNLLIEKVEEFGESSWTKVAEFLAGRTDIQCRHRYFQKKKENDTGRRKSVTSISSPFMGGSTSSPSLGQSSVAYDLSPMLGSSVGNTAESTQAILNNALMSGVNFPSPSLGISPSSILTGGSTNTSNFVHQHRVVPPLFSAPSTVPLQERLKGDSVVLGSSSTPTMSSSSSPFLSSNLNEIPPFPESKKKQNQYFYVEKNGLDESDFTPPLATSSTSPVLASSVTIDSTPSMDKKEHVKSSSTSNINENLLLCDEEDLSTPNIEKDLDSIKKKTTTASNTPLMKSSSSNMMITDDDDDMDEDEEEAQLTIDEMDTDKASIPQSKPLSLPSHHHAQHSASTSTPDVMKKEIPESPQLMNSPAIVGASPSVANEKPKKRSSALNRMRANINVWVPFSESEEIVLRREISKQLNQHSGSSSSASSANTPVLTSGNILSTVDPNAPKPIQVISFSNHNEDFLDRIDFVTILRENTSSFHPLRTPVSLKVHSQALRQELGDSVLIDENFKGETPRSLYEKSNSHSWLASSKNARTSNSGTNASGSTNETKPRRRKNHIDASGDNLTGSSASSGKPPVPGRKRKQNVPISNSPAMAMQANNNGADSSSVLEPSQKKTKVDEPPQAANSTFLGGPKETRQIQPSKMCLPLDTTLFGLVAKIREELSLDYDPQLICDFMPVRNYGQTLQELMEENEIKINELLIQYK</sequence>
<protein>
    <submittedName>
        <fullName evidence="5">Myb transcription factor</fullName>
    </submittedName>
</protein>
<dbReference type="GO" id="GO:0005634">
    <property type="term" value="C:nucleus"/>
    <property type="evidence" value="ECO:0007669"/>
    <property type="project" value="TreeGrafter"/>
</dbReference>
<feature type="region of interest" description="Disordered" evidence="1">
    <location>
        <begin position="1116"/>
        <end position="1223"/>
    </location>
</feature>
<dbReference type="OMA" id="RIIKGEW"/>
<feature type="region of interest" description="Disordered" evidence="1">
    <location>
        <begin position="672"/>
        <end position="695"/>
    </location>
</feature>
<dbReference type="InterPro" id="IPR009057">
    <property type="entry name" value="Homeodomain-like_sf"/>
</dbReference>
<feature type="compositionally biased region" description="Polar residues" evidence="1">
    <location>
        <begin position="1362"/>
        <end position="1373"/>
    </location>
</feature>
<feature type="compositionally biased region" description="Low complexity" evidence="1">
    <location>
        <begin position="434"/>
        <end position="461"/>
    </location>
</feature>
<feature type="compositionally biased region" description="Low complexity" evidence="1">
    <location>
        <begin position="619"/>
        <end position="630"/>
    </location>
</feature>
<dbReference type="OrthoDB" id="2143914at2759"/>
<dbReference type="Gene3D" id="1.10.10.60">
    <property type="entry name" value="Homeodomain-like"/>
    <property type="match status" value="2"/>
</dbReference>
<feature type="compositionally biased region" description="Low complexity" evidence="1">
    <location>
        <begin position="1374"/>
        <end position="1387"/>
    </location>
</feature>
<feature type="region of interest" description="Disordered" evidence="1">
    <location>
        <begin position="433"/>
        <end position="514"/>
    </location>
</feature>
<dbReference type="SUPFAM" id="SSF46689">
    <property type="entry name" value="Homeodomain-like"/>
    <property type="match status" value="1"/>
</dbReference>
<dbReference type="PANTHER" id="PTHR45614:SF51">
    <property type="entry name" value="MYB-LIKE DNA-BINDING PROTEIN BAS1"/>
    <property type="match status" value="1"/>
</dbReference>
<dbReference type="InterPro" id="IPR017930">
    <property type="entry name" value="Myb_dom"/>
</dbReference>
<feature type="region of interest" description="Disordered" evidence="1">
    <location>
        <begin position="169"/>
        <end position="189"/>
    </location>
</feature>
<name>D2V135_NAEGR</name>
<reference evidence="5 6" key="1">
    <citation type="journal article" date="2010" name="Cell">
        <title>The genome of Naegleria gruberi illuminates early eukaryotic versatility.</title>
        <authorList>
            <person name="Fritz-Laylin L.K."/>
            <person name="Prochnik S.E."/>
            <person name="Ginger M.L."/>
            <person name="Dacks J.B."/>
            <person name="Carpenter M.L."/>
            <person name="Field M.C."/>
            <person name="Kuo A."/>
            <person name="Paredez A."/>
            <person name="Chapman J."/>
            <person name="Pham J."/>
            <person name="Shu S."/>
            <person name="Neupane R."/>
            <person name="Cipriano M."/>
            <person name="Mancuso J."/>
            <person name="Tu H."/>
            <person name="Salamov A."/>
            <person name="Lindquist E."/>
            <person name="Shapiro H."/>
            <person name="Lucas S."/>
            <person name="Grigoriev I.V."/>
            <person name="Cande W.Z."/>
            <person name="Fulton C."/>
            <person name="Rokhsar D.S."/>
            <person name="Dawson S.C."/>
        </authorList>
    </citation>
    <scope>NUCLEOTIDE SEQUENCE [LARGE SCALE GENOMIC DNA]</scope>
    <source>
        <strain evidence="5 6">NEG-M</strain>
    </source>
</reference>
<dbReference type="InterPro" id="IPR017884">
    <property type="entry name" value="SANT_dom"/>
</dbReference>
<feature type="domain" description="HTH myb-type" evidence="4">
    <location>
        <begin position="785"/>
        <end position="831"/>
    </location>
</feature>
<feature type="domain" description="SANT" evidence="3">
    <location>
        <begin position="835"/>
        <end position="887"/>
    </location>
</feature>
<dbReference type="InParanoid" id="D2V135"/>
<dbReference type="PROSITE" id="PS51294">
    <property type="entry name" value="HTH_MYB"/>
    <property type="match status" value="2"/>
</dbReference>
<gene>
    <name evidence="5" type="ORF">NAEGRDRAFT_78115</name>
</gene>
<feature type="region of interest" description="Disordered" evidence="1">
    <location>
        <begin position="710"/>
        <end position="785"/>
    </location>
</feature>